<dbReference type="OrthoDB" id="191139at2759"/>
<gene>
    <name evidence="3" type="ORF">BDW02DRAFT_586431</name>
</gene>
<dbReference type="AlphaFoldDB" id="A0A6A5KHM3"/>
<proteinExistence type="inferred from homology"/>
<dbReference type="Gene3D" id="3.40.50.720">
    <property type="entry name" value="NAD(P)-binding Rossmann-like Domain"/>
    <property type="match status" value="1"/>
</dbReference>
<dbReference type="PANTHER" id="PTHR24320:SF154">
    <property type="entry name" value="OXIDOREDUCTASE, SHORT-CHAIN DEHYDROGENASE_REDUCTASE FAMILY (AFU_ORTHOLOGUE AFUA_2G04560)"/>
    <property type="match status" value="1"/>
</dbReference>
<dbReference type="GO" id="GO:0016491">
    <property type="term" value="F:oxidoreductase activity"/>
    <property type="evidence" value="ECO:0007669"/>
    <property type="project" value="UniProtKB-KW"/>
</dbReference>
<dbReference type="PANTHER" id="PTHR24320">
    <property type="entry name" value="RETINOL DEHYDROGENASE"/>
    <property type="match status" value="1"/>
</dbReference>
<evidence type="ECO:0000256" key="1">
    <source>
        <dbReference type="ARBA" id="ARBA00006484"/>
    </source>
</evidence>
<dbReference type="Proteomes" id="UP000800040">
    <property type="component" value="Unassembled WGS sequence"/>
</dbReference>
<keyword evidence="4" id="KW-1185">Reference proteome</keyword>
<sequence>MQGFKDFDPAKDIPDLSGKVVLVTGGTEGLGEGCIRAFTAHNPLHIYFTGRNASTADALISEIKLSHPTTSLTFIKMDLSSLRTVKEGIAEGFRHDRLDILMNNAGIIAKPAILSTDGYEIQFTTNHLGHAMPTKELLPILLRTAQHPGSDVRVITNTSEGYMFHRFVEGGISFSELDAGSTMSRAVLGSWIRYGQSKFANILFASELARRYPALTSVVIHPGLNKTFVSVTSRMSGTKWLQAHEGILNQLWCAAGAKKGELRNGGFYMPVGVNCTDQLTIEAKDGVLAERLWEWAGKVLSKY</sequence>
<protein>
    <submittedName>
        <fullName evidence="3">NAD(P)-binding protein</fullName>
    </submittedName>
</protein>
<name>A0A6A5KHM3_9PLEO</name>
<comment type="similarity">
    <text evidence="1">Belongs to the short-chain dehydrogenases/reductases (SDR) family.</text>
</comment>
<organism evidence="3 4">
    <name type="scientific">Decorospora gaudefroyi</name>
    <dbReference type="NCBI Taxonomy" id="184978"/>
    <lineage>
        <taxon>Eukaryota</taxon>
        <taxon>Fungi</taxon>
        <taxon>Dikarya</taxon>
        <taxon>Ascomycota</taxon>
        <taxon>Pezizomycotina</taxon>
        <taxon>Dothideomycetes</taxon>
        <taxon>Pleosporomycetidae</taxon>
        <taxon>Pleosporales</taxon>
        <taxon>Pleosporineae</taxon>
        <taxon>Pleosporaceae</taxon>
        <taxon>Decorospora</taxon>
    </lineage>
</organism>
<dbReference type="SUPFAM" id="SSF51735">
    <property type="entry name" value="NAD(P)-binding Rossmann-fold domains"/>
    <property type="match status" value="1"/>
</dbReference>
<evidence type="ECO:0000313" key="3">
    <source>
        <dbReference type="EMBL" id="KAF1837795.1"/>
    </source>
</evidence>
<dbReference type="InterPro" id="IPR036291">
    <property type="entry name" value="NAD(P)-bd_dom_sf"/>
</dbReference>
<dbReference type="PRINTS" id="PR00081">
    <property type="entry name" value="GDHRDH"/>
</dbReference>
<evidence type="ECO:0000256" key="2">
    <source>
        <dbReference type="ARBA" id="ARBA00023002"/>
    </source>
</evidence>
<evidence type="ECO:0000313" key="4">
    <source>
        <dbReference type="Proteomes" id="UP000800040"/>
    </source>
</evidence>
<dbReference type="InterPro" id="IPR002347">
    <property type="entry name" value="SDR_fam"/>
</dbReference>
<accession>A0A6A5KHM3</accession>
<dbReference type="Pfam" id="PF00106">
    <property type="entry name" value="adh_short"/>
    <property type="match status" value="1"/>
</dbReference>
<keyword evidence="2" id="KW-0560">Oxidoreductase</keyword>
<reference evidence="3" key="1">
    <citation type="submission" date="2020-01" db="EMBL/GenBank/DDBJ databases">
        <authorList>
            <consortium name="DOE Joint Genome Institute"/>
            <person name="Haridas S."/>
            <person name="Albert R."/>
            <person name="Binder M."/>
            <person name="Bloem J."/>
            <person name="Labutti K."/>
            <person name="Salamov A."/>
            <person name="Andreopoulos B."/>
            <person name="Baker S.E."/>
            <person name="Barry K."/>
            <person name="Bills G."/>
            <person name="Bluhm B.H."/>
            <person name="Cannon C."/>
            <person name="Castanera R."/>
            <person name="Culley D.E."/>
            <person name="Daum C."/>
            <person name="Ezra D."/>
            <person name="Gonzalez J.B."/>
            <person name="Henrissat B."/>
            <person name="Kuo A."/>
            <person name="Liang C."/>
            <person name="Lipzen A."/>
            <person name="Lutzoni F."/>
            <person name="Magnuson J."/>
            <person name="Mondo S."/>
            <person name="Nolan M."/>
            <person name="Ohm R."/>
            <person name="Pangilinan J."/>
            <person name="Park H.-J."/>
            <person name="Ramirez L."/>
            <person name="Alfaro M."/>
            <person name="Sun H."/>
            <person name="Tritt A."/>
            <person name="Yoshinaga Y."/>
            <person name="Zwiers L.-H."/>
            <person name="Turgeon B.G."/>
            <person name="Goodwin S.B."/>
            <person name="Spatafora J.W."/>
            <person name="Crous P.W."/>
            <person name="Grigoriev I.V."/>
        </authorList>
    </citation>
    <scope>NUCLEOTIDE SEQUENCE</scope>
    <source>
        <strain evidence="3">P77</strain>
    </source>
</reference>
<dbReference type="EMBL" id="ML975258">
    <property type="protein sequence ID" value="KAF1837795.1"/>
    <property type="molecule type" value="Genomic_DNA"/>
</dbReference>